<dbReference type="PROSITE" id="PS51339">
    <property type="entry name" value="PPASE_MYOTUBULARIN"/>
    <property type="match status" value="1"/>
</dbReference>
<comment type="caution">
    <text evidence="3">The sequence shown here is derived from an EMBL/GenBank/DDBJ whole genome shotgun (WGS) entry which is preliminary data.</text>
</comment>
<dbReference type="InterPro" id="IPR011993">
    <property type="entry name" value="PH-like_dom_sf"/>
</dbReference>
<reference evidence="3 4" key="1">
    <citation type="submission" date="2023-02" db="EMBL/GenBank/DDBJ databases">
        <title>LHISI_Scaffold_Assembly.</title>
        <authorList>
            <person name="Stuart O.P."/>
            <person name="Cleave R."/>
            <person name="Magrath M.J.L."/>
            <person name="Mikheyev A.S."/>
        </authorList>
    </citation>
    <scope>NUCLEOTIDE SEQUENCE [LARGE SCALE GENOMIC DNA]</scope>
    <source>
        <strain evidence="3">Daus_M_001</strain>
        <tissue evidence="3">Leg muscle</tissue>
    </source>
</reference>
<organism evidence="3 4">
    <name type="scientific">Dryococelus australis</name>
    <dbReference type="NCBI Taxonomy" id="614101"/>
    <lineage>
        <taxon>Eukaryota</taxon>
        <taxon>Metazoa</taxon>
        <taxon>Ecdysozoa</taxon>
        <taxon>Arthropoda</taxon>
        <taxon>Hexapoda</taxon>
        <taxon>Insecta</taxon>
        <taxon>Pterygota</taxon>
        <taxon>Neoptera</taxon>
        <taxon>Polyneoptera</taxon>
        <taxon>Phasmatodea</taxon>
        <taxon>Verophasmatodea</taxon>
        <taxon>Anareolatae</taxon>
        <taxon>Phasmatidae</taxon>
        <taxon>Eurycanthinae</taxon>
        <taxon>Dryococelus</taxon>
    </lineage>
</organism>
<gene>
    <name evidence="3" type="ORF">PR048_027166</name>
</gene>
<dbReference type="Pfam" id="PF06602">
    <property type="entry name" value="Myotub-related"/>
    <property type="match status" value="1"/>
</dbReference>
<dbReference type="SUPFAM" id="SSF52799">
    <property type="entry name" value="(Phosphotyrosine protein) phosphatases II"/>
    <property type="match status" value="1"/>
</dbReference>
<feature type="domain" description="Myotubularin phosphatase" evidence="2">
    <location>
        <begin position="449"/>
        <end position="669"/>
    </location>
</feature>
<evidence type="ECO:0000313" key="4">
    <source>
        <dbReference type="Proteomes" id="UP001159363"/>
    </source>
</evidence>
<accession>A0ABQ9GEN6</accession>
<protein>
    <recommendedName>
        <fullName evidence="2">Myotubularin phosphatase domain-containing protein</fullName>
    </recommendedName>
</protein>
<proteinExistence type="inferred from homology"/>
<dbReference type="Proteomes" id="UP001159363">
    <property type="component" value="Chromosome 11"/>
</dbReference>
<keyword evidence="4" id="KW-1185">Reference proteome</keyword>
<dbReference type="InterPro" id="IPR010569">
    <property type="entry name" value="Myotubularin-like_Pase_dom"/>
</dbReference>
<dbReference type="PANTHER" id="PTHR10807:SF73">
    <property type="entry name" value="LD06050P"/>
    <property type="match status" value="1"/>
</dbReference>
<evidence type="ECO:0000313" key="3">
    <source>
        <dbReference type="EMBL" id="KAJ8870865.1"/>
    </source>
</evidence>
<dbReference type="InterPro" id="IPR029021">
    <property type="entry name" value="Prot-tyrosine_phosphatase-like"/>
</dbReference>
<dbReference type="InterPro" id="IPR030564">
    <property type="entry name" value="Myotubularin"/>
</dbReference>
<dbReference type="PANTHER" id="PTHR10807">
    <property type="entry name" value="MYOTUBULARIN-RELATED"/>
    <property type="match status" value="1"/>
</dbReference>
<comment type="similarity">
    <text evidence="1">Belongs to the protein-tyrosine phosphatase family. Non-receptor class myotubularin subfamily.</text>
</comment>
<sequence>MGQRSTVVSHHHRQEIWSVWTARNPEIEEVDQHVDVTSQTSGTTGLGVGQLMFRSFLTKPTSDRFLGARRGYSYKTQLAGLLEDLVQRVDEGKKVDACFIDFEKAFDKVPHGTLMKKVEELIPDKRVEKAGQDGEDERNYRASVMMKEMGWSSLKDRRKVERLLLHRNIDLVERKPNGLSGGSVILKCKDFRIIQLDIGSTDDFVKVATSMEGLSSIGESALFALLPSKEAQCEVISDGASCTGKRDWERNEKKSAMNFIRAFAWSDFGKPWKTEIRMAESRIETGSSRMRLQSLHNTFPIANPSDTMTTTALLVVVNAPHCASGKWLPKFLLDAKLRRQRKRQLLPSPCKGATLSQLHSAAKFRRNVLKLSNNWRGLTSQSPAQLPVDQDPGPITVAAAGKNSPTLVMLMGHQEEHFSQLLTDVYDADDVTRMYPFFYRPMYPILEDGWTAFRPETEYAHLINSQGEEWRISYINRDFSELLPTFEAEKCGSDKDNTAACINCAIAAKRKVLNWHAVCPTYPSAVVVPKSVDDETIIAAANFREGGRFPVLSYRHEGGSVLMRSSQPMTGPNSRRCREDERLINSVLGPGKRGYIIDTRTQTLAQTAKVLAIFVVENCPFCQLGLQSRGGGYELEMYYPQWRRVNKPIDRHSVLLDCLTKLIEGESIH</sequence>
<dbReference type="EMBL" id="JARBHB010000012">
    <property type="protein sequence ID" value="KAJ8870865.1"/>
    <property type="molecule type" value="Genomic_DNA"/>
</dbReference>
<evidence type="ECO:0000256" key="1">
    <source>
        <dbReference type="ARBA" id="ARBA00007471"/>
    </source>
</evidence>
<name>A0ABQ9GEN6_9NEOP</name>
<dbReference type="Gene3D" id="2.30.29.30">
    <property type="entry name" value="Pleckstrin-homology domain (PH domain)/Phosphotyrosine-binding domain (PTB)"/>
    <property type="match status" value="1"/>
</dbReference>
<evidence type="ECO:0000259" key="2">
    <source>
        <dbReference type="PROSITE" id="PS51339"/>
    </source>
</evidence>